<protein>
    <submittedName>
        <fullName evidence="1">Tetratricopeptide repeat protein</fullName>
    </submittedName>
</protein>
<dbReference type="AlphaFoldDB" id="A0A552FX08"/>
<reference evidence="1 2" key="1">
    <citation type="submission" date="2019-01" db="EMBL/GenBank/DDBJ databases">
        <title>Coherence of Microcystis species and biogeography revealed through population genomics.</title>
        <authorList>
            <person name="Perez-Carrascal O.M."/>
            <person name="Terrat Y."/>
            <person name="Giani A."/>
            <person name="Fortin N."/>
            <person name="Tromas N."/>
            <person name="Shapiro B.J."/>
        </authorList>
    </citation>
    <scope>NUCLEOTIDE SEQUENCE [LARGE SCALE GENOMIC DNA]</scope>
    <source>
        <strain evidence="1">Ma_QC_Ch_20071001_S25D</strain>
    </source>
</reference>
<organism evidence="1 2">
    <name type="scientific">Microcystis aeruginosa Ma_QC_Ch_20071001_S25D</name>
    <dbReference type="NCBI Taxonomy" id="2486250"/>
    <lineage>
        <taxon>Bacteria</taxon>
        <taxon>Bacillati</taxon>
        <taxon>Cyanobacteriota</taxon>
        <taxon>Cyanophyceae</taxon>
        <taxon>Oscillatoriophycideae</taxon>
        <taxon>Chroococcales</taxon>
        <taxon>Microcystaceae</taxon>
        <taxon>Microcystis</taxon>
    </lineage>
</organism>
<dbReference type="Gene3D" id="1.25.40.10">
    <property type="entry name" value="Tetratricopeptide repeat domain"/>
    <property type="match status" value="1"/>
</dbReference>
<dbReference type="EMBL" id="SFBE01000131">
    <property type="protein sequence ID" value="TRU51251.1"/>
    <property type="molecule type" value="Genomic_DNA"/>
</dbReference>
<evidence type="ECO:0000313" key="1">
    <source>
        <dbReference type="EMBL" id="TRU51251.1"/>
    </source>
</evidence>
<feature type="non-terminal residue" evidence="1">
    <location>
        <position position="1"/>
    </location>
</feature>
<gene>
    <name evidence="1" type="ORF">EWV57_07770</name>
</gene>
<name>A0A552FX08_MICAE</name>
<dbReference type="Proteomes" id="UP000316958">
    <property type="component" value="Unassembled WGS sequence"/>
</dbReference>
<dbReference type="InterPro" id="IPR011990">
    <property type="entry name" value="TPR-like_helical_dom_sf"/>
</dbReference>
<accession>A0A552FX08</accession>
<proteinExistence type="predicted"/>
<comment type="caution">
    <text evidence="1">The sequence shown here is derived from an EMBL/GenBank/DDBJ whole genome shotgun (WGS) entry which is preliminary data.</text>
</comment>
<sequence>AEPLYSKALQICEQSLGIAHPTTMTVRGNYAICLRRGG</sequence>
<evidence type="ECO:0000313" key="2">
    <source>
        <dbReference type="Proteomes" id="UP000316958"/>
    </source>
</evidence>